<keyword evidence="3" id="KW-1185">Reference proteome</keyword>
<name>A0A8T2PTC5_9TELE</name>
<feature type="compositionally biased region" description="Basic and acidic residues" evidence="1">
    <location>
        <begin position="20"/>
        <end position="34"/>
    </location>
</feature>
<dbReference type="AlphaFoldDB" id="A0A8T2PTC5"/>
<evidence type="ECO:0000313" key="2">
    <source>
        <dbReference type="EMBL" id="KAG9354600.1"/>
    </source>
</evidence>
<comment type="caution">
    <text evidence="2">The sequence shown here is derived from an EMBL/GenBank/DDBJ whole genome shotgun (WGS) entry which is preliminary data.</text>
</comment>
<feature type="non-terminal residue" evidence="2">
    <location>
        <position position="1"/>
    </location>
</feature>
<feature type="region of interest" description="Disordered" evidence="1">
    <location>
        <begin position="1"/>
        <end position="35"/>
    </location>
</feature>
<dbReference type="Proteomes" id="UP000824540">
    <property type="component" value="Unassembled WGS sequence"/>
</dbReference>
<reference evidence="2" key="1">
    <citation type="thesis" date="2021" institute="BYU ScholarsArchive" country="Provo, UT, USA">
        <title>Applications of and Algorithms for Genome Assembly and Genomic Analyses with an Emphasis on Marine Teleosts.</title>
        <authorList>
            <person name="Pickett B.D."/>
        </authorList>
    </citation>
    <scope>NUCLEOTIDE SEQUENCE</scope>
    <source>
        <strain evidence="2">HI-2016</strain>
    </source>
</reference>
<gene>
    <name evidence="2" type="ORF">JZ751_001313</name>
</gene>
<sequence>AFSVQGHPHLPVKGTVQVREGSEREGESERERGRSPRLAVPLYLTDIHITELAWNCAPQPVLKVSHILLPCSASV</sequence>
<evidence type="ECO:0000256" key="1">
    <source>
        <dbReference type="SAM" id="MobiDB-lite"/>
    </source>
</evidence>
<protein>
    <submittedName>
        <fullName evidence="2">Uncharacterized protein</fullName>
    </submittedName>
</protein>
<accession>A0A8T2PTC5</accession>
<dbReference type="EMBL" id="JAFBMS010000002">
    <property type="protein sequence ID" value="KAG9354600.1"/>
    <property type="molecule type" value="Genomic_DNA"/>
</dbReference>
<organism evidence="2 3">
    <name type="scientific">Albula glossodonta</name>
    <name type="common">roundjaw bonefish</name>
    <dbReference type="NCBI Taxonomy" id="121402"/>
    <lineage>
        <taxon>Eukaryota</taxon>
        <taxon>Metazoa</taxon>
        <taxon>Chordata</taxon>
        <taxon>Craniata</taxon>
        <taxon>Vertebrata</taxon>
        <taxon>Euteleostomi</taxon>
        <taxon>Actinopterygii</taxon>
        <taxon>Neopterygii</taxon>
        <taxon>Teleostei</taxon>
        <taxon>Albuliformes</taxon>
        <taxon>Albulidae</taxon>
        <taxon>Albula</taxon>
    </lineage>
</organism>
<proteinExistence type="predicted"/>
<evidence type="ECO:0000313" key="3">
    <source>
        <dbReference type="Proteomes" id="UP000824540"/>
    </source>
</evidence>